<feature type="binding site" evidence="5">
    <location>
        <position position="80"/>
    </location>
    <ligand>
        <name>Zn(2+)</name>
        <dbReference type="ChEBI" id="CHEBI:29105"/>
    </ligand>
</feature>
<feature type="binding site" evidence="5">
    <location>
        <position position="149"/>
    </location>
    <ligand>
        <name>Zn(2+)</name>
        <dbReference type="ChEBI" id="CHEBI:29105"/>
    </ligand>
</feature>
<dbReference type="RefSeq" id="WP_075445853.1">
    <property type="nucleotide sequence ID" value="NZ_FOQK01000045.1"/>
</dbReference>
<dbReference type="NCBIfam" id="NF006826">
    <property type="entry name" value="PRK09347.1-3"/>
    <property type="match status" value="1"/>
</dbReference>
<keyword evidence="3 5" id="KW-0554">One-carbon metabolism</keyword>
<dbReference type="Gene3D" id="3.30.1130.10">
    <property type="match status" value="1"/>
</dbReference>
<keyword evidence="5" id="KW-0547">Nucleotide-binding</keyword>
<accession>A0A1I3IDR9</accession>
<comment type="subunit">
    <text evidence="5">Homopolymer.</text>
</comment>
<dbReference type="GO" id="GO:0046654">
    <property type="term" value="P:tetrahydrofolate biosynthetic process"/>
    <property type="evidence" value="ECO:0007669"/>
    <property type="project" value="UniProtKB-UniRule"/>
</dbReference>
<dbReference type="InterPro" id="IPR043133">
    <property type="entry name" value="GTP-CH-I_C/QueF"/>
</dbReference>
<keyword evidence="4 5" id="KW-0378">Hydrolase</keyword>
<dbReference type="InterPro" id="IPR043134">
    <property type="entry name" value="GTP-CH-I_N"/>
</dbReference>
<dbReference type="GO" id="GO:0006729">
    <property type="term" value="P:tetrahydrobiopterin biosynthetic process"/>
    <property type="evidence" value="ECO:0007669"/>
    <property type="project" value="TreeGrafter"/>
</dbReference>
<name>A0A1I3IDR9_SELRU</name>
<dbReference type="InterPro" id="IPR001474">
    <property type="entry name" value="GTP_CycHdrlase_I"/>
</dbReference>
<dbReference type="Proteomes" id="UP000183639">
    <property type="component" value="Unassembled WGS sequence"/>
</dbReference>
<dbReference type="GO" id="GO:0003934">
    <property type="term" value="F:GTP cyclohydrolase I activity"/>
    <property type="evidence" value="ECO:0007669"/>
    <property type="project" value="UniProtKB-UniRule"/>
</dbReference>
<dbReference type="AlphaFoldDB" id="A0A1I3IDR9"/>
<evidence type="ECO:0000259" key="6">
    <source>
        <dbReference type="Pfam" id="PF01227"/>
    </source>
</evidence>
<keyword evidence="5" id="KW-0479">Metal-binding</keyword>
<dbReference type="OrthoDB" id="9801207at2"/>
<evidence type="ECO:0000256" key="3">
    <source>
        <dbReference type="ARBA" id="ARBA00022563"/>
    </source>
</evidence>
<dbReference type="GO" id="GO:0008270">
    <property type="term" value="F:zinc ion binding"/>
    <property type="evidence" value="ECO:0007669"/>
    <property type="project" value="UniProtKB-UniRule"/>
</dbReference>
<dbReference type="Gene3D" id="1.10.286.10">
    <property type="match status" value="1"/>
</dbReference>
<organism evidence="7 8">
    <name type="scientific">Selenomonas ruminantium</name>
    <dbReference type="NCBI Taxonomy" id="971"/>
    <lineage>
        <taxon>Bacteria</taxon>
        <taxon>Bacillati</taxon>
        <taxon>Bacillota</taxon>
        <taxon>Negativicutes</taxon>
        <taxon>Selenomonadales</taxon>
        <taxon>Selenomonadaceae</taxon>
        <taxon>Selenomonas</taxon>
    </lineage>
</organism>
<comment type="pathway">
    <text evidence="2 5">Cofactor biosynthesis; 7,8-dihydroneopterin triphosphate biosynthesis; 7,8-dihydroneopterin triphosphate from GTP: step 1/1.</text>
</comment>
<dbReference type="PANTHER" id="PTHR11109">
    <property type="entry name" value="GTP CYCLOHYDROLASE I"/>
    <property type="match status" value="1"/>
</dbReference>
<gene>
    <name evidence="5" type="primary">folE</name>
    <name evidence="7" type="ORF">SAMN04487861_1452</name>
</gene>
<evidence type="ECO:0000256" key="1">
    <source>
        <dbReference type="ARBA" id="ARBA00001052"/>
    </source>
</evidence>
<sequence length="190" mass="21086">MGEKNDRAVRAMREFLEAVGVDLTARGMEKTPERVAQMYQYLFSGIGKDTFSIWGETFDAGSDGIVAVRHIPFYSMCEHHLVPFFGEVSIVYLPENGRVAGFSKFARLVDILSHQPQLQERLTAQIAAAVWHDLGARGVLVTVEAQQLCMTMRGDLAHGTRTVTSECTGVFQTDSALYHQAWMILGGEKS</sequence>
<dbReference type="SUPFAM" id="SSF55620">
    <property type="entry name" value="Tetrahydrobiopterin biosynthesis enzymes-like"/>
    <property type="match status" value="1"/>
</dbReference>
<reference evidence="7 8" key="1">
    <citation type="submission" date="2016-10" db="EMBL/GenBank/DDBJ databases">
        <authorList>
            <person name="de Groot N.N."/>
        </authorList>
    </citation>
    <scope>NUCLEOTIDE SEQUENCE [LARGE SCALE GENOMIC DNA]</scope>
    <source>
        <strain evidence="7 8">Z108</strain>
    </source>
</reference>
<evidence type="ECO:0000313" key="7">
    <source>
        <dbReference type="EMBL" id="SFI46019.1"/>
    </source>
</evidence>
<keyword evidence="5" id="KW-0862">Zinc</keyword>
<dbReference type="GO" id="GO:0005737">
    <property type="term" value="C:cytoplasm"/>
    <property type="evidence" value="ECO:0007669"/>
    <property type="project" value="TreeGrafter"/>
</dbReference>
<proteinExistence type="inferred from homology"/>
<evidence type="ECO:0000313" key="8">
    <source>
        <dbReference type="Proteomes" id="UP000183639"/>
    </source>
</evidence>
<evidence type="ECO:0000256" key="2">
    <source>
        <dbReference type="ARBA" id="ARBA00005080"/>
    </source>
</evidence>
<evidence type="ECO:0000256" key="4">
    <source>
        <dbReference type="ARBA" id="ARBA00022801"/>
    </source>
</evidence>
<keyword evidence="5" id="KW-0342">GTP-binding</keyword>
<dbReference type="FunFam" id="3.30.1130.10:FF:000001">
    <property type="entry name" value="GTP cyclohydrolase 1"/>
    <property type="match status" value="1"/>
</dbReference>
<dbReference type="EMBL" id="FOQK01000045">
    <property type="protein sequence ID" value="SFI46019.1"/>
    <property type="molecule type" value="Genomic_DNA"/>
</dbReference>
<comment type="similarity">
    <text evidence="5">Belongs to the GTP cyclohydrolase I family.</text>
</comment>
<protein>
    <recommendedName>
        <fullName evidence="5">GTP cyclohydrolase 1</fullName>
        <ecNumber evidence="5">3.5.4.16</ecNumber>
    </recommendedName>
    <alternativeName>
        <fullName evidence="5">GTP cyclohydrolase I</fullName>
        <shortName evidence="5">GTP-CH-I</shortName>
    </alternativeName>
</protein>
<feature type="domain" description="GTP cyclohydrolase I" evidence="6">
    <location>
        <begin position="10"/>
        <end position="180"/>
    </location>
</feature>
<dbReference type="EC" id="3.5.4.16" evidence="5"/>
<dbReference type="GO" id="GO:0005525">
    <property type="term" value="F:GTP binding"/>
    <property type="evidence" value="ECO:0007669"/>
    <property type="project" value="UniProtKB-KW"/>
</dbReference>
<dbReference type="Pfam" id="PF01227">
    <property type="entry name" value="GTP_cyclohydroI"/>
    <property type="match status" value="1"/>
</dbReference>
<comment type="catalytic activity">
    <reaction evidence="1 5">
        <text>GTP + H2O = 7,8-dihydroneopterin 3'-triphosphate + formate + H(+)</text>
        <dbReference type="Rhea" id="RHEA:17473"/>
        <dbReference type="ChEBI" id="CHEBI:15377"/>
        <dbReference type="ChEBI" id="CHEBI:15378"/>
        <dbReference type="ChEBI" id="CHEBI:15740"/>
        <dbReference type="ChEBI" id="CHEBI:37565"/>
        <dbReference type="ChEBI" id="CHEBI:58462"/>
        <dbReference type="EC" id="3.5.4.16"/>
    </reaction>
</comment>
<dbReference type="HAMAP" id="MF_00223">
    <property type="entry name" value="FolE"/>
    <property type="match status" value="1"/>
</dbReference>
<feature type="binding site" evidence="5">
    <location>
        <position position="77"/>
    </location>
    <ligand>
        <name>Zn(2+)</name>
        <dbReference type="ChEBI" id="CHEBI:29105"/>
    </ligand>
</feature>
<dbReference type="UniPathway" id="UPA00848">
    <property type="reaction ID" value="UER00151"/>
</dbReference>
<dbReference type="InterPro" id="IPR020602">
    <property type="entry name" value="GTP_CycHdrlase_I_dom"/>
</dbReference>
<dbReference type="NCBIfam" id="NF006825">
    <property type="entry name" value="PRK09347.1-2"/>
    <property type="match status" value="1"/>
</dbReference>
<dbReference type="PANTHER" id="PTHR11109:SF7">
    <property type="entry name" value="GTP CYCLOHYDROLASE 1"/>
    <property type="match status" value="1"/>
</dbReference>
<evidence type="ECO:0000256" key="5">
    <source>
        <dbReference type="HAMAP-Rule" id="MF_00223"/>
    </source>
</evidence>
<dbReference type="GO" id="GO:0006730">
    <property type="term" value="P:one-carbon metabolic process"/>
    <property type="evidence" value="ECO:0007669"/>
    <property type="project" value="UniProtKB-UniRule"/>
</dbReference>